<feature type="transmembrane region" description="Helical" evidence="1">
    <location>
        <begin position="6"/>
        <end position="27"/>
    </location>
</feature>
<proteinExistence type="predicted"/>
<dbReference type="AlphaFoldDB" id="A0A2M4D4U5"/>
<evidence type="ECO:0000256" key="1">
    <source>
        <dbReference type="SAM" id="Phobius"/>
    </source>
</evidence>
<sequence>MVKNPVSVALRYSSSAFLYFVFLYVLLKDLNGKRARSPTFIEGCSRAWTPDESTQHNKSIAWQRIQESKEKANISIQCSIDRIDIEMQVASQPHGHLFQQTYCLTDLSATAFAYLLSTAH</sequence>
<name>A0A2M4D4U5_ANODA</name>
<organism evidence="2">
    <name type="scientific">Anopheles darlingi</name>
    <name type="common">Mosquito</name>
    <dbReference type="NCBI Taxonomy" id="43151"/>
    <lineage>
        <taxon>Eukaryota</taxon>
        <taxon>Metazoa</taxon>
        <taxon>Ecdysozoa</taxon>
        <taxon>Arthropoda</taxon>
        <taxon>Hexapoda</taxon>
        <taxon>Insecta</taxon>
        <taxon>Pterygota</taxon>
        <taxon>Neoptera</taxon>
        <taxon>Endopterygota</taxon>
        <taxon>Diptera</taxon>
        <taxon>Nematocera</taxon>
        <taxon>Culicoidea</taxon>
        <taxon>Culicidae</taxon>
        <taxon>Anophelinae</taxon>
        <taxon>Anopheles</taxon>
    </lineage>
</organism>
<dbReference type="EMBL" id="GGFL01008412">
    <property type="protein sequence ID" value="MBW72590.1"/>
    <property type="molecule type" value="Transcribed_RNA"/>
</dbReference>
<keyword evidence="1" id="KW-1133">Transmembrane helix</keyword>
<protein>
    <submittedName>
        <fullName evidence="2">Putative secreted protein</fullName>
    </submittedName>
</protein>
<accession>A0A2M4D4U5</accession>
<evidence type="ECO:0000313" key="2">
    <source>
        <dbReference type="EMBL" id="MBW72590.1"/>
    </source>
</evidence>
<reference evidence="2" key="1">
    <citation type="submission" date="2018-01" db="EMBL/GenBank/DDBJ databases">
        <title>An insight into the sialome of Amazonian anophelines.</title>
        <authorList>
            <person name="Ribeiro J.M."/>
            <person name="Scarpassa V."/>
            <person name="Calvo E."/>
        </authorList>
    </citation>
    <scope>NUCLEOTIDE SEQUENCE</scope>
</reference>
<keyword evidence="1" id="KW-0812">Transmembrane</keyword>
<keyword evidence="1" id="KW-0472">Membrane</keyword>